<evidence type="ECO:0000313" key="1">
    <source>
        <dbReference type="EnsemblMetazoa" id="XP_050503031.1"/>
    </source>
</evidence>
<dbReference type="CDD" id="cd02440">
    <property type="entry name" value="AdoMet_MTases"/>
    <property type="match status" value="1"/>
</dbReference>
<evidence type="ECO:0000313" key="2">
    <source>
        <dbReference type="Proteomes" id="UP001652700"/>
    </source>
</evidence>
<dbReference type="EnsemblMetazoa" id="XM_050647074.1">
    <property type="protein sequence ID" value="XP_050503031.1"/>
    <property type="gene ID" value="LOC126882248"/>
</dbReference>
<dbReference type="PANTHER" id="PTHR43861:SF1">
    <property type="entry name" value="TRANS-ACONITATE 2-METHYLTRANSFERASE"/>
    <property type="match status" value="1"/>
</dbReference>
<dbReference type="PANTHER" id="PTHR43861">
    <property type="entry name" value="TRANS-ACONITATE 2-METHYLTRANSFERASE-RELATED"/>
    <property type="match status" value="1"/>
</dbReference>
<dbReference type="SUPFAM" id="SSF53335">
    <property type="entry name" value="S-adenosyl-L-methionine-dependent methyltransferases"/>
    <property type="match status" value="1"/>
</dbReference>
<organism evidence="1 2">
    <name type="scientific">Diabrotica virgifera virgifera</name>
    <name type="common">western corn rootworm</name>
    <dbReference type="NCBI Taxonomy" id="50390"/>
    <lineage>
        <taxon>Eukaryota</taxon>
        <taxon>Metazoa</taxon>
        <taxon>Ecdysozoa</taxon>
        <taxon>Arthropoda</taxon>
        <taxon>Hexapoda</taxon>
        <taxon>Insecta</taxon>
        <taxon>Pterygota</taxon>
        <taxon>Neoptera</taxon>
        <taxon>Endopterygota</taxon>
        <taxon>Coleoptera</taxon>
        <taxon>Polyphaga</taxon>
        <taxon>Cucujiformia</taxon>
        <taxon>Chrysomeloidea</taxon>
        <taxon>Chrysomelidae</taxon>
        <taxon>Galerucinae</taxon>
        <taxon>Diabroticina</taxon>
        <taxon>Diabroticites</taxon>
        <taxon>Diabrotica</taxon>
    </lineage>
</organism>
<dbReference type="RefSeq" id="XP_050503031.1">
    <property type="nucleotide sequence ID" value="XM_050647074.1"/>
</dbReference>
<sequence length="273" mass="32210">MTSMVLAELYSKNCRVTVLHTSYLFHLYKPLFNFPKRSSILEYGFGDGTNWCNSVKPHLPQDLEEYVATDVSHQMIHHAKATFAIPRMYFKQLDIAAENFPPIYEQRFNFIFSFFANHLVRNPKQMYKNIYKMLKPGGHTFQITLDPSPLDVVFDNLSIHPSWGIYGHKDVISPYYYMKNTEKDIQHNLIQAGFKSSFVRREVFDYIFENEQEWKGLYLSCNPIFPKIPEEKKEEYIRDFYDEIKKHVVTYDKIGGLEFCSTKYNLSIISALK</sequence>
<name>A0ABM5JYL5_DIAVI</name>
<reference evidence="1" key="1">
    <citation type="submission" date="2025-05" db="UniProtKB">
        <authorList>
            <consortium name="EnsemblMetazoa"/>
        </authorList>
    </citation>
    <scope>IDENTIFICATION</scope>
</reference>
<dbReference type="GeneID" id="126882248"/>
<keyword evidence="2" id="KW-1185">Reference proteome</keyword>
<dbReference type="InterPro" id="IPR029063">
    <property type="entry name" value="SAM-dependent_MTases_sf"/>
</dbReference>
<proteinExistence type="predicted"/>
<evidence type="ECO:0008006" key="3">
    <source>
        <dbReference type="Google" id="ProtNLM"/>
    </source>
</evidence>
<dbReference type="Proteomes" id="UP001652700">
    <property type="component" value="Unplaced"/>
</dbReference>
<protein>
    <recommendedName>
        <fullName evidence="3">Juvenile hormone acid O-methyltransferase-like</fullName>
    </recommendedName>
</protein>
<dbReference type="Pfam" id="PF13489">
    <property type="entry name" value="Methyltransf_23"/>
    <property type="match status" value="1"/>
</dbReference>
<dbReference type="Gene3D" id="3.40.50.150">
    <property type="entry name" value="Vaccinia Virus protein VP39"/>
    <property type="match status" value="1"/>
</dbReference>
<accession>A0ABM5JYL5</accession>